<dbReference type="Pfam" id="PF12551">
    <property type="entry name" value="PHBC_N"/>
    <property type="match status" value="1"/>
</dbReference>
<proteinExistence type="predicted"/>
<sequence>MAEHPQPDLDRILRSRIGAVTGGISPAALATAYTDWALHLTSAPMRQIDLMRQGGANLLEAYAAAALCPMSGDPGGLCARRASDRRFQGPAWSRPPFNLFANWFLLNQAWWEKATAPLPGLDPAHQRIVSFAARQMLDMLSPSNFATTNPDVLERAQTEHGENFLRGLRNWLEDMNQVITGARTPDPDYTVGETIAVTPGEVVLRNGLIELIRYRPTTARVHAKPILIVPAWIMKYYILDLSPGNSMIAWLRDQGFEVYAISWINPGHEDAELSLQDYLTTGFGAALDHIAPEASDRVHAVGYCLGGTLLAAAAAAMARDGDARLGTVSLLAAQVDFSEPGELSLFINESQVAFLEDIMARQGYLRADQMAGAFRMLRSADLIWSRVIRHYLLGERTEMNDLMAWNSDATRMPARMHSEYLRQMFLENRLAKGRFRVGTETVALSDIRAPIFCLGTEKDHVSPWRSVFKLHLLTDTDVTFCLTAGGHNSGVLSEPGHPHRHYRIRDKTEGQRHIDPETWVETTPEHEGSWWPAWAEWLSARSGADRVAKERRGRSLGAAPGSYVFG</sequence>
<dbReference type="PANTHER" id="PTHR36837">
    <property type="entry name" value="POLY(3-HYDROXYALKANOATE) POLYMERASE SUBUNIT PHAC"/>
    <property type="match status" value="1"/>
</dbReference>
<accession>A0ABW3ZLF3</accession>
<keyword evidence="2" id="KW-0012">Acyltransferase</keyword>
<feature type="domain" description="Poly-beta-hydroxybutyrate polymerase N-terminal" evidence="3">
    <location>
        <begin position="84"/>
        <end position="251"/>
    </location>
</feature>
<keyword evidence="1" id="KW-0808">Transferase</keyword>
<evidence type="ECO:0000313" key="5">
    <source>
        <dbReference type="EMBL" id="MFD1343921.1"/>
    </source>
</evidence>
<evidence type="ECO:0000256" key="1">
    <source>
        <dbReference type="ARBA" id="ARBA00022679"/>
    </source>
</evidence>
<dbReference type="Gene3D" id="3.40.50.1820">
    <property type="entry name" value="alpha/beta hydrolase"/>
    <property type="match status" value="1"/>
</dbReference>
<reference evidence="6" key="1">
    <citation type="journal article" date="2019" name="Int. J. Syst. Evol. Microbiol.">
        <title>The Global Catalogue of Microorganisms (GCM) 10K type strain sequencing project: providing services to taxonomists for standard genome sequencing and annotation.</title>
        <authorList>
            <consortium name="The Broad Institute Genomics Platform"/>
            <consortium name="The Broad Institute Genome Sequencing Center for Infectious Disease"/>
            <person name="Wu L."/>
            <person name="Ma J."/>
        </authorList>
    </citation>
    <scope>NUCLEOTIDE SEQUENCE [LARGE SCALE GENOMIC DNA]</scope>
    <source>
        <strain evidence="6">CCUG 62953</strain>
    </source>
</reference>
<evidence type="ECO:0000259" key="4">
    <source>
        <dbReference type="Pfam" id="PF12551"/>
    </source>
</evidence>
<protein>
    <submittedName>
        <fullName evidence="5">PHA/PHB synthase family protein</fullName>
    </submittedName>
</protein>
<dbReference type="Proteomes" id="UP001597135">
    <property type="component" value="Unassembled WGS sequence"/>
</dbReference>
<dbReference type="InterPro" id="IPR010941">
    <property type="entry name" value="PhaC_N"/>
</dbReference>
<feature type="domain" description="Poly-beta-hydroxybutyrate polymerase N-terminal" evidence="4">
    <location>
        <begin position="5"/>
        <end position="45"/>
    </location>
</feature>
<dbReference type="InterPro" id="IPR051321">
    <property type="entry name" value="PHA/PHB_synthase"/>
</dbReference>
<evidence type="ECO:0000256" key="2">
    <source>
        <dbReference type="ARBA" id="ARBA00023315"/>
    </source>
</evidence>
<dbReference type="Pfam" id="PF07167">
    <property type="entry name" value="PhaC_N"/>
    <property type="match status" value="1"/>
</dbReference>
<name>A0ABW3ZLF3_9RHOB</name>
<evidence type="ECO:0000259" key="3">
    <source>
        <dbReference type="Pfam" id="PF07167"/>
    </source>
</evidence>
<dbReference type="RefSeq" id="WP_386805281.1">
    <property type="nucleotide sequence ID" value="NZ_JBHTMU010000034.1"/>
</dbReference>
<dbReference type="SUPFAM" id="SSF53474">
    <property type="entry name" value="alpha/beta-Hydrolases"/>
    <property type="match status" value="1"/>
</dbReference>
<dbReference type="EMBL" id="JBHTMU010000034">
    <property type="protein sequence ID" value="MFD1343921.1"/>
    <property type="molecule type" value="Genomic_DNA"/>
</dbReference>
<comment type="caution">
    <text evidence="5">The sequence shown here is derived from an EMBL/GenBank/DDBJ whole genome shotgun (WGS) entry which is preliminary data.</text>
</comment>
<keyword evidence="6" id="KW-1185">Reference proteome</keyword>
<dbReference type="InterPro" id="IPR029058">
    <property type="entry name" value="AB_hydrolase_fold"/>
</dbReference>
<dbReference type="PANTHER" id="PTHR36837:SF5">
    <property type="entry name" value="POLY-3-HYDROXYBUTYRATE SYNTHASE"/>
    <property type="match status" value="1"/>
</dbReference>
<evidence type="ECO:0000313" key="6">
    <source>
        <dbReference type="Proteomes" id="UP001597135"/>
    </source>
</evidence>
<dbReference type="InterPro" id="IPR022211">
    <property type="entry name" value="PHBC_N"/>
</dbReference>
<gene>
    <name evidence="5" type="ORF">ACFQ4E_15945</name>
</gene>
<organism evidence="5 6">
    <name type="scientific">Litorisediminicola beolgyonensis</name>
    <dbReference type="NCBI Taxonomy" id="1173614"/>
    <lineage>
        <taxon>Bacteria</taxon>
        <taxon>Pseudomonadati</taxon>
        <taxon>Pseudomonadota</taxon>
        <taxon>Alphaproteobacteria</taxon>
        <taxon>Rhodobacterales</taxon>
        <taxon>Paracoccaceae</taxon>
        <taxon>Litorisediminicola</taxon>
    </lineage>
</organism>